<dbReference type="SMART" id="SM00831">
    <property type="entry name" value="Cation_ATPase_N"/>
    <property type="match status" value="1"/>
</dbReference>
<evidence type="ECO:0000256" key="14">
    <source>
        <dbReference type="ARBA" id="ARBA00022967"/>
    </source>
</evidence>
<evidence type="ECO:0000256" key="15">
    <source>
        <dbReference type="ARBA" id="ARBA00022989"/>
    </source>
</evidence>
<dbReference type="InterPro" id="IPR036412">
    <property type="entry name" value="HAD-like_sf"/>
</dbReference>
<dbReference type="NCBIfam" id="TIGR01116">
    <property type="entry name" value="ATPase-IIA1_Ca"/>
    <property type="match status" value="1"/>
</dbReference>
<dbReference type="GO" id="GO:0016887">
    <property type="term" value="F:ATP hydrolysis activity"/>
    <property type="evidence" value="ECO:0007669"/>
    <property type="project" value="InterPro"/>
</dbReference>
<dbReference type="PROSITE" id="PS00154">
    <property type="entry name" value="ATPASE_E1_E2"/>
    <property type="match status" value="1"/>
</dbReference>
<evidence type="ECO:0000256" key="17">
    <source>
        <dbReference type="ARBA" id="ARBA00023136"/>
    </source>
</evidence>
<evidence type="ECO:0000256" key="16">
    <source>
        <dbReference type="ARBA" id="ARBA00023065"/>
    </source>
</evidence>
<dbReference type="Gene3D" id="3.40.1110.10">
    <property type="entry name" value="Calcium-transporting ATPase, cytoplasmic domain N"/>
    <property type="match status" value="1"/>
</dbReference>
<keyword evidence="12" id="KW-0067">ATP-binding</keyword>
<evidence type="ECO:0000256" key="13">
    <source>
        <dbReference type="ARBA" id="ARBA00022842"/>
    </source>
</evidence>
<dbReference type="GO" id="GO:0046872">
    <property type="term" value="F:metal ion binding"/>
    <property type="evidence" value="ECO:0007669"/>
    <property type="project" value="UniProtKB-KW"/>
</dbReference>
<feature type="transmembrane region" description="Helical" evidence="19">
    <location>
        <begin position="51"/>
        <end position="71"/>
    </location>
</feature>
<evidence type="ECO:0000256" key="5">
    <source>
        <dbReference type="ARBA" id="ARBA00022475"/>
    </source>
</evidence>
<dbReference type="InterPro" id="IPR023214">
    <property type="entry name" value="HAD_sf"/>
</dbReference>
<evidence type="ECO:0000256" key="6">
    <source>
        <dbReference type="ARBA" id="ARBA00022553"/>
    </source>
</evidence>
<feature type="transmembrane region" description="Helical" evidence="19">
    <location>
        <begin position="854"/>
        <end position="881"/>
    </location>
</feature>
<dbReference type="GO" id="GO:1902600">
    <property type="term" value="P:proton transmembrane transport"/>
    <property type="evidence" value="ECO:0007669"/>
    <property type="project" value="TreeGrafter"/>
</dbReference>
<feature type="transmembrane region" description="Helical" evidence="19">
    <location>
        <begin position="270"/>
        <end position="296"/>
    </location>
</feature>
<keyword evidence="17 19" id="KW-0472">Membrane</keyword>
<keyword evidence="10" id="KW-0547">Nucleotide-binding</keyword>
<sequence>MKWYQLTTEKLEETLQVKSNVGLGEKQVAKRRQQYGENVLAAKKKIPGWILFLKQFQDFMVLVLLAATLIAGLLGEYIDAIAIMVIVLINGIIGYFQEQKAENSLEKLKELSAPIASVRRDGQWVKIPSKDIVVGDIVRFTSGDRVPADVRVIKTTSLETEESALTGESLPVAKHTKEIRMDGLEAQDQVNMAFMGTLVTRGSGEGIVVGTGMKTVMGQIATLLDNTKKTITPLEMKLAELGKILIVVALFLTILVVGAGIFQGHPMYEMFLAGVSLAVAAIPEGLPAIVTVALSLGVQRMIKKKAIVRKLSAVETLGCASVICSDKTGTMTENQMTVKEVYINGKTLYVTGDGYQTQGDFLSNQKKVEDSHSNLKSMLLYGMLCNHASISTKKGKNVVDGDPTDGALLVAAYKFGFHENDKQPFRIIKEIPFDSDRKRMSVVIEDDNGMRLLITKGAPDMLLPRSSHIQTKDGKTILTKEQSKQTEQAMVGMAEKALRTIAIGFRVLSPSDSLDTALLEEDLTLIGLYGLMDPPRKEVKAAVRECKEAGIKTVMITGDHAHTARAIANHLEILPESGKVLEGKELTQMSDAELVDTIEDTYVFARVTPEHKLRIVNAFQEKGHIVAMTGDGVNDAPAMKASDIGIAMGISGTDVTKEASSLVLMDDNFATIKSAIQEGRNIYENIRKFIRYLLASNVGEILVMLFAMLLGLPLPLVPVQILWVNLVTDGLPAMALGVDQAEGDVMKRGPRNPREGIFSRGLGYKIISRGILIGVVTLIAFIVAYQNDPSNLVYAQTIAFSTLVVAQLIHVFDCRSEKSIFARNLFENRYLILAVLSSMLLLLVVIYFPPIQPIFHTVSLSVVDWCLIVGLGALPTVLFGFTKR</sequence>
<dbReference type="InterPro" id="IPR050510">
    <property type="entry name" value="Cation_transp_ATPase_P-type"/>
</dbReference>
<dbReference type="GO" id="GO:0006883">
    <property type="term" value="P:intracellular sodium ion homeostasis"/>
    <property type="evidence" value="ECO:0007669"/>
    <property type="project" value="TreeGrafter"/>
</dbReference>
<dbReference type="Gene3D" id="2.70.150.10">
    <property type="entry name" value="Calcium-transporting ATPase, cytoplasmic transduction domain A"/>
    <property type="match status" value="1"/>
</dbReference>
<dbReference type="InterPro" id="IPR004014">
    <property type="entry name" value="ATPase_P-typ_cation-transptr_N"/>
</dbReference>
<dbReference type="Proteomes" id="UP000040453">
    <property type="component" value="Unassembled WGS sequence"/>
</dbReference>
<dbReference type="SUPFAM" id="SSF81653">
    <property type="entry name" value="Calcium ATPase, transduction domain A"/>
    <property type="match status" value="1"/>
</dbReference>
<evidence type="ECO:0000256" key="11">
    <source>
        <dbReference type="ARBA" id="ARBA00022837"/>
    </source>
</evidence>
<organism evidence="21 22">
    <name type="scientific">Oceanobacillus oncorhynchi</name>
    <dbReference type="NCBI Taxonomy" id="545501"/>
    <lineage>
        <taxon>Bacteria</taxon>
        <taxon>Bacillati</taxon>
        <taxon>Bacillota</taxon>
        <taxon>Bacilli</taxon>
        <taxon>Bacillales</taxon>
        <taxon>Bacillaceae</taxon>
        <taxon>Oceanobacillus</taxon>
    </lineage>
</organism>
<accession>A0A0A1MG50</accession>
<dbReference type="GO" id="GO:1990573">
    <property type="term" value="P:potassium ion import across plasma membrane"/>
    <property type="evidence" value="ECO:0007669"/>
    <property type="project" value="TreeGrafter"/>
</dbReference>
<dbReference type="InterPro" id="IPR018303">
    <property type="entry name" value="ATPase_P-typ_P_site"/>
</dbReference>
<evidence type="ECO:0000256" key="8">
    <source>
        <dbReference type="ARBA" id="ARBA00022692"/>
    </source>
</evidence>
<dbReference type="SUPFAM" id="SSF81660">
    <property type="entry name" value="Metal cation-transporting ATPase, ATP-binding domain N"/>
    <property type="match status" value="1"/>
</dbReference>
<dbReference type="GO" id="GO:0005524">
    <property type="term" value="F:ATP binding"/>
    <property type="evidence" value="ECO:0007669"/>
    <property type="project" value="UniProtKB-KW"/>
</dbReference>
<feature type="transmembrane region" description="Helical" evidence="19">
    <location>
        <begin position="791"/>
        <end position="809"/>
    </location>
</feature>
<dbReference type="Pfam" id="PF13246">
    <property type="entry name" value="Cation_ATPase"/>
    <property type="match status" value="1"/>
</dbReference>
<comment type="similarity">
    <text evidence="2">Belongs to the cation transport ATPase (P-type) (TC 3.A.3) family. Type IIA subfamily.</text>
</comment>
<dbReference type="InterPro" id="IPR023298">
    <property type="entry name" value="ATPase_P-typ_TM_dom_sf"/>
</dbReference>
<feature type="transmembrane region" description="Helical" evidence="19">
    <location>
        <begin position="830"/>
        <end position="848"/>
    </location>
</feature>
<keyword evidence="15 19" id="KW-1133">Transmembrane helix</keyword>
<dbReference type="FunFam" id="1.20.1110.10:FF:000065">
    <property type="entry name" value="Sarcoplasmic/endoplasmic reticulum calcium ATPase 1"/>
    <property type="match status" value="1"/>
</dbReference>
<dbReference type="InterPro" id="IPR044492">
    <property type="entry name" value="P_typ_ATPase_HD_dom"/>
</dbReference>
<protein>
    <recommendedName>
        <fullName evidence="3">P-type Ca(2+) transporter</fullName>
        <ecNumber evidence="3">7.2.2.10</ecNumber>
    </recommendedName>
</protein>
<dbReference type="RefSeq" id="WP_042535128.1">
    <property type="nucleotide sequence ID" value="NZ_CDGG01000001.1"/>
</dbReference>
<dbReference type="SUPFAM" id="SSF81665">
    <property type="entry name" value="Calcium ATPase, transmembrane domain M"/>
    <property type="match status" value="1"/>
</dbReference>
<dbReference type="AlphaFoldDB" id="A0A0A1MG50"/>
<feature type="domain" description="Cation-transporting P-type ATPase N-terminal" evidence="20">
    <location>
        <begin position="2"/>
        <end position="76"/>
    </location>
</feature>
<keyword evidence="7" id="KW-0109">Calcium transport</keyword>
<gene>
    <name evidence="21" type="primary">yloB</name>
    <name evidence="21" type="ORF">BN997_04299</name>
</gene>
<dbReference type="Gene3D" id="1.20.1110.10">
    <property type="entry name" value="Calcium-transporting ATPase, transmembrane domain"/>
    <property type="match status" value="1"/>
</dbReference>
<keyword evidence="22" id="KW-1185">Reference proteome</keyword>
<evidence type="ECO:0000256" key="9">
    <source>
        <dbReference type="ARBA" id="ARBA00022723"/>
    </source>
</evidence>
<evidence type="ECO:0000256" key="18">
    <source>
        <dbReference type="ARBA" id="ARBA00048694"/>
    </source>
</evidence>
<evidence type="ECO:0000256" key="3">
    <source>
        <dbReference type="ARBA" id="ARBA00012790"/>
    </source>
</evidence>
<dbReference type="InterPro" id="IPR008250">
    <property type="entry name" value="ATPase_P-typ_transduc_dom_A_sf"/>
</dbReference>
<feature type="transmembrane region" description="Helical" evidence="19">
    <location>
        <begin position="762"/>
        <end position="785"/>
    </location>
</feature>
<dbReference type="PANTHER" id="PTHR43294:SF21">
    <property type="entry name" value="CATION TRANSPORTING ATPASE"/>
    <property type="match status" value="1"/>
</dbReference>
<keyword evidence="8 19" id="KW-0812">Transmembrane</keyword>
<feature type="transmembrane region" description="Helical" evidence="19">
    <location>
        <begin position="77"/>
        <end position="96"/>
    </location>
</feature>
<feature type="transmembrane region" description="Helical" evidence="19">
    <location>
        <begin position="244"/>
        <end position="264"/>
    </location>
</feature>
<feature type="transmembrane region" description="Helical" evidence="19">
    <location>
        <begin position="689"/>
        <end position="709"/>
    </location>
</feature>
<evidence type="ECO:0000256" key="12">
    <source>
        <dbReference type="ARBA" id="ARBA00022840"/>
    </source>
</evidence>
<keyword evidence="13" id="KW-0460">Magnesium</keyword>
<dbReference type="SFLD" id="SFLDS00003">
    <property type="entry name" value="Haloacid_Dehalogenase"/>
    <property type="match status" value="1"/>
</dbReference>
<evidence type="ECO:0000313" key="22">
    <source>
        <dbReference type="Proteomes" id="UP000040453"/>
    </source>
</evidence>
<dbReference type="Gene3D" id="3.40.50.1000">
    <property type="entry name" value="HAD superfamily/HAD-like"/>
    <property type="match status" value="1"/>
</dbReference>
<dbReference type="GO" id="GO:0030007">
    <property type="term" value="P:intracellular potassium ion homeostasis"/>
    <property type="evidence" value="ECO:0007669"/>
    <property type="project" value="TreeGrafter"/>
</dbReference>
<dbReference type="NCBIfam" id="TIGR01494">
    <property type="entry name" value="ATPase_P-type"/>
    <property type="match status" value="3"/>
</dbReference>
<dbReference type="STRING" id="545501.BN997_04299"/>
<proteinExistence type="inferred from homology"/>
<dbReference type="PRINTS" id="PR00119">
    <property type="entry name" value="CATATPASE"/>
</dbReference>
<dbReference type="PANTHER" id="PTHR43294">
    <property type="entry name" value="SODIUM/POTASSIUM-TRANSPORTING ATPASE SUBUNIT ALPHA"/>
    <property type="match status" value="1"/>
</dbReference>
<dbReference type="Pfam" id="PF00690">
    <property type="entry name" value="Cation_ATPase_N"/>
    <property type="match status" value="1"/>
</dbReference>
<evidence type="ECO:0000256" key="4">
    <source>
        <dbReference type="ARBA" id="ARBA00022448"/>
    </source>
</evidence>
<dbReference type="OrthoDB" id="9813266at2"/>
<dbReference type="SFLD" id="SFLDG00002">
    <property type="entry name" value="C1.7:_P-type_atpase_like"/>
    <property type="match status" value="1"/>
</dbReference>
<dbReference type="InterPro" id="IPR059000">
    <property type="entry name" value="ATPase_P-type_domA"/>
</dbReference>
<dbReference type="InterPro" id="IPR001757">
    <property type="entry name" value="P_typ_ATPase"/>
</dbReference>
<evidence type="ECO:0000256" key="19">
    <source>
        <dbReference type="SAM" id="Phobius"/>
    </source>
</evidence>
<dbReference type="GO" id="GO:0005391">
    <property type="term" value="F:P-type sodium:potassium-exchanging transporter activity"/>
    <property type="evidence" value="ECO:0007669"/>
    <property type="project" value="TreeGrafter"/>
</dbReference>
<dbReference type="Pfam" id="PF00689">
    <property type="entry name" value="Cation_ATPase_C"/>
    <property type="match status" value="1"/>
</dbReference>
<dbReference type="PRINTS" id="PR00121">
    <property type="entry name" value="NAKATPASE"/>
</dbReference>
<dbReference type="GO" id="GO:0036376">
    <property type="term" value="P:sodium ion export across plasma membrane"/>
    <property type="evidence" value="ECO:0007669"/>
    <property type="project" value="TreeGrafter"/>
</dbReference>
<keyword evidence="9" id="KW-0479">Metal-binding</keyword>
<evidence type="ECO:0000313" key="21">
    <source>
        <dbReference type="EMBL" id="CEI84355.1"/>
    </source>
</evidence>
<dbReference type="FunFam" id="2.70.150.10:FF:000016">
    <property type="entry name" value="Calcium-transporting P-type ATPase putative"/>
    <property type="match status" value="1"/>
</dbReference>
<dbReference type="SUPFAM" id="SSF56784">
    <property type="entry name" value="HAD-like"/>
    <property type="match status" value="1"/>
</dbReference>
<keyword evidence="11" id="KW-0106">Calcium</keyword>
<dbReference type="GO" id="GO:0005886">
    <property type="term" value="C:plasma membrane"/>
    <property type="evidence" value="ECO:0007669"/>
    <property type="project" value="UniProtKB-SubCell"/>
</dbReference>
<dbReference type="InterPro" id="IPR023299">
    <property type="entry name" value="ATPase_P-typ_cyto_dom_N"/>
</dbReference>
<dbReference type="EMBL" id="CDGG01000001">
    <property type="protein sequence ID" value="CEI84355.1"/>
    <property type="molecule type" value="Genomic_DNA"/>
</dbReference>
<keyword evidence="16" id="KW-0406">Ion transport</keyword>
<reference evidence="21 22" key="1">
    <citation type="submission" date="2014-11" db="EMBL/GenBank/DDBJ databases">
        <authorList>
            <person name="Urmite Genomes Urmite Genomes"/>
        </authorList>
    </citation>
    <scope>NUCLEOTIDE SEQUENCE [LARGE SCALE GENOMIC DNA]</scope>
    <source>
        <strain evidence="21 22">Oc5</strain>
    </source>
</reference>
<comment type="catalytic activity">
    <reaction evidence="18">
        <text>Ca(2+)(in) + ATP + H2O = Ca(2+)(out) + ADP + phosphate + H(+)</text>
        <dbReference type="Rhea" id="RHEA:18105"/>
        <dbReference type="ChEBI" id="CHEBI:15377"/>
        <dbReference type="ChEBI" id="CHEBI:15378"/>
        <dbReference type="ChEBI" id="CHEBI:29108"/>
        <dbReference type="ChEBI" id="CHEBI:30616"/>
        <dbReference type="ChEBI" id="CHEBI:43474"/>
        <dbReference type="ChEBI" id="CHEBI:456216"/>
        <dbReference type="EC" id="7.2.2.10"/>
    </reaction>
</comment>
<evidence type="ECO:0000256" key="1">
    <source>
        <dbReference type="ARBA" id="ARBA00004651"/>
    </source>
</evidence>
<evidence type="ECO:0000256" key="10">
    <source>
        <dbReference type="ARBA" id="ARBA00022741"/>
    </source>
</evidence>
<dbReference type="InterPro" id="IPR005782">
    <property type="entry name" value="P-type_ATPase_IIA"/>
</dbReference>
<keyword evidence="5" id="KW-1003">Cell membrane</keyword>
<comment type="subcellular location">
    <subcellularLocation>
        <location evidence="1">Cell membrane</location>
        <topology evidence="1">Multi-pass membrane protein</topology>
    </subcellularLocation>
</comment>
<dbReference type="Pfam" id="PF00122">
    <property type="entry name" value="E1-E2_ATPase"/>
    <property type="match status" value="1"/>
</dbReference>
<dbReference type="InterPro" id="IPR006068">
    <property type="entry name" value="ATPase_P-typ_cation-transptr_C"/>
</dbReference>
<keyword evidence="14" id="KW-1278">Translocase</keyword>
<name>A0A0A1MG50_9BACI</name>
<dbReference type="EC" id="7.2.2.10" evidence="3"/>
<dbReference type="FunFam" id="3.40.50.1000:FF:000028">
    <property type="entry name" value="Calcium-transporting P-type ATPase, putative"/>
    <property type="match status" value="1"/>
</dbReference>
<feature type="transmembrane region" description="Helical" evidence="19">
    <location>
        <begin position="721"/>
        <end position="741"/>
    </location>
</feature>
<evidence type="ECO:0000259" key="20">
    <source>
        <dbReference type="SMART" id="SM00831"/>
    </source>
</evidence>
<evidence type="ECO:0000256" key="2">
    <source>
        <dbReference type="ARBA" id="ARBA00005675"/>
    </source>
</evidence>
<dbReference type="GO" id="GO:0005388">
    <property type="term" value="F:P-type calcium transporter activity"/>
    <property type="evidence" value="ECO:0007669"/>
    <property type="project" value="UniProtKB-EC"/>
</dbReference>
<keyword evidence="4" id="KW-0813">Transport</keyword>
<dbReference type="SFLD" id="SFLDF00027">
    <property type="entry name" value="p-type_atpase"/>
    <property type="match status" value="1"/>
</dbReference>
<keyword evidence="6" id="KW-0597">Phosphoprotein</keyword>
<evidence type="ECO:0000256" key="7">
    <source>
        <dbReference type="ARBA" id="ARBA00022568"/>
    </source>
</evidence>